<sequence>MTTTQVPGYVFDNEHAEAAEQHRCLAGAYDAFTTRRLSRLPLAPGSVCLEVGAGGGSVARWLAERVAPGGSVLATDVKPQHTPPTPGVEVLTHDITRDPLPEAAFDVIHARLVLLHLPERIDVLRRLVSALRPGGWLQLDEFDETTYGPLVSLGRSGDAAAAAYRSYLGAKLRLLQSAGADLTWGRTAATAMHRAGLVGIDAEPDVQQWRAHSPGTALQVHNTRHLRDRFLAVGMTEEQLDEAAAAMSHPDFLASSCLMYSTQGQRPAGEPAAAGAAVGRSAETASAGAGAALTGRTAAR</sequence>
<dbReference type="EMBL" id="JANIID010000001">
    <property type="protein sequence ID" value="MCQ8768560.1"/>
    <property type="molecule type" value="Genomic_DNA"/>
</dbReference>
<dbReference type="Pfam" id="PF13489">
    <property type="entry name" value="Methyltransf_23"/>
    <property type="match status" value="1"/>
</dbReference>
<dbReference type="RefSeq" id="WP_168092016.1">
    <property type="nucleotide sequence ID" value="NZ_JAATER010000050.1"/>
</dbReference>
<accession>A0A9X2LEJ4</accession>
<evidence type="ECO:0000313" key="3">
    <source>
        <dbReference type="Proteomes" id="UP001142374"/>
    </source>
</evidence>
<keyword evidence="2" id="KW-0489">Methyltransferase</keyword>
<gene>
    <name evidence="2" type="ORF">NQU55_02015</name>
</gene>
<dbReference type="PANTHER" id="PTHR43861">
    <property type="entry name" value="TRANS-ACONITATE 2-METHYLTRANSFERASE-RELATED"/>
    <property type="match status" value="1"/>
</dbReference>
<dbReference type="GO" id="GO:0008168">
    <property type="term" value="F:methyltransferase activity"/>
    <property type="evidence" value="ECO:0007669"/>
    <property type="project" value="UniProtKB-KW"/>
</dbReference>
<dbReference type="AlphaFoldDB" id="A0A9X2LEJ4"/>
<evidence type="ECO:0000256" key="1">
    <source>
        <dbReference type="ARBA" id="ARBA00022679"/>
    </source>
</evidence>
<evidence type="ECO:0000313" key="2">
    <source>
        <dbReference type="EMBL" id="MCQ8768560.1"/>
    </source>
</evidence>
<keyword evidence="3" id="KW-1185">Reference proteome</keyword>
<dbReference type="GO" id="GO:0032259">
    <property type="term" value="P:methylation"/>
    <property type="evidence" value="ECO:0007669"/>
    <property type="project" value="UniProtKB-KW"/>
</dbReference>
<dbReference type="PANTHER" id="PTHR43861:SF3">
    <property type="entry name" value="PUTATIVE (AFU_ORTHOLOGUE AFUA_2G14390)-RELATED"/>
    <property type="match status" value="1"/>
</dbReference>
<dbReference type="SUPFAM" id="SSF53335">
    <property type="entry name" value="S-adenosyl-L-methionine-dependent methyltransferases"/>
    <property type="match status" value="1"/>
</dbReference>
<dbReference type="InterPro" id="IPR029063">
    <property type="entry name" value="SAM-dependent_MTases_sf"/>
</dbReference>
<comment type="caution">
    <text evidence="2">The sequence shown here is derived from an EMBL/GenBank/DDBJ whole genome shotgun (WGS) entry which is preliminary data.</text>
</comment>
<dbReference type="GO" id="GO:0017000">
    <property type="term" value="P:antibiotic biosynthetic process"/>
    <property type="evidence" value="ECO:0007669"/>
    <property type="project" value="UniProtKB-ARBA"/>
</dbReference>
<dbReference type="CDD" id="cd02440">
    <property type="entry name" value="AdoMet_MTases"/>
    <property type="match status" value="1"/>
</dbReference>
<protein>
    <submittedName>
        <fullName evidence="2">Class I SAM-dependent methyltransferase</fullName>
    </submittedName>
</protein>
<name>A0A9X2LEJ4_9ACTN</name>
<proteinExistence type="predicted"/>
<dbReference type="Proteomes" id="UP001142374">
    <property type="component" value="Unassembled WGS sequence"/>
</dbReference>
<dbReference type="Gene3D" id="3.40.50.150">
    <property type="entry name" value="Vaccinia Virus protein VP39"/>
    <property type="match status" value="1"/>
</dbReference>
<reference evidence="2" key="1">
    <citation type="submission" date="2022-06" db="EMBL/GenBank/DDBJ databases">
        <title>WGS of actinobacteria.</title>
        <authorList>
            <person name="Thawai C."/>
        </authorList>
    </citation>
    <scope>NUCLEOTIDE SEQUENCE</scope>
    <source>
        <strain evidence="2">AA8</strain>
    </source>
</reference>
<keyword evidence="1" id="KW-0808">Transferase</keyword>
<organism evidence="2 3">
    <name type="scientific">Streptomyces telluris</name>
    <dbReference type="NCBI Taxonomy" id="2720021"/>
    <lineage>
        <taxon>Bacteria</taxon>
        <taxon>Bacillati</taxon>
        <taxon>Actinomycetota</taxon>
        <taxon>Actinomycetes</taxon>
        <taxon>Kitasatosporales</taxon>
        <taxon>Streptomycetaceae</taxon>
        <taxon>Streptomyces</taxon>
    </lineage>
</organism>